<name>A0A2T9ZGW3_9FUNG</name>
<dbReference type="SUPFAM" id="SSF69000">
    <property type="entry name" value="FAD-dependent thiol oxidase"/>
    <property type="match status" value="1"/>
</dbReference>
<evidence type="ECO:0000313" key="11">
    <source>
        <dbReference type="Proteomes" id="UP000245609"/>
    </source>
</evidence>
<evidence type="ECO:0000256" key="4">
    <source>
        <dbReference type="ARBA" id="ARBA00022827"/>
    </source>
</evidence>
<evidence type="ECO:0000259" key="9">
    <source>
        <dbReference type="PROSITE" id="PS51324"/>
    </source>
</evidence>
<dbReference type="Proteomes" id="UP000245609">
    <property type="component" value="Unassembled WGS sequence"/>
</dbReference>
<comment type="subcellular location">
    <subcellularLocation>
        <location evidence="2">Mitochondrion intermembrane space</location>
    </subcellularLocation>
</comment>
<keyword evidence="5 8" id="KW-0560">Oxidoreductase</keyword>
<dbReference type="FunFam" id="1.20.120.310:FF:000003">
    <property type="entry name" value="Sulfhydryl oxidase"/>
    <property type="match status" value="1"/>
</dbReference>
<evidence type="ECO:0000256" key="5">
    <source>
        <dbReference type="ARBA" id="ARBA00023002"/>
    </source>
</evidence>
<dbReference type="PANTHER" id="PTHR12645:SF0">
    <property type="entry name" value="FAD-LINKED SULFHYDRYL OXIDASE ALR"/>
    <property type="match status" value="1"/>
</dbReference>
<proteinExistence type="predicted"/>
<keyword evidence="3 8" id="KW-0285">Flavoprotein</keyword>
<keyword evidence="11" id="KW-1185">Reference proteome</keyword>
<dbReference type="GO" id="GO:0005758">
    <property type="term" value="C:mitochondrial intermembrane space"/>
    <property type="evidence" value="ECO:0007669"/>
    <property type="project" value="UniProtKB-SubCell"/>
</dbReference>
<keyword evidence="4 8" id="KW-0274">FAD</keyword>
<evidence type="ECO:0000256" key="1">
    <source>
        <dbReference type="ARBA" id="ARBA00001974"/>
    </source>
</evidence>
<dbReference type="GO" id="GO:0050660">
    <property type="term" value="F:flavin adenine dinucleotide binding"/>
    <property type="evidence" value="ECO:0007669"/>
    <property type="project" value="TreeGrafter"/>
</dbReference>
<comment type="catalytic activity">
    <reaction evidence="8">
        <text>2 R'C(R)SH + O2 = R'C(R)S-S(R)CR' + H2O2</text>
        <dbReference type="Rhea" id="RHEA:17357"/>
        <dbReference type="ChEBI" id="CHEBI:15379"/>
        <dbReference type="ChEBI" id="CHEBI:16240"/>
        <dbReference type="ChEBI" id="CHEBI:16520"/>
        <dbReference type="ChEBI" id="CHEBI:17412"/>
        <dbReference type="EC" id="1.8.3.2"/>
    </reaction>
</comment>
<sequence length="187" mass="20936">MQEDSPPKQKKPCRVCDQFKSWSKAEAQKSNADSHNKSSATSGSANGNILAGFLGSSAVLKNTSLPKAYYDCPPDSMELGRNTWSFLHTMAAYYPDSPSTFEKANMKTFLDSFSWVYPCGGCAEHLRKHIKKYPPDVSDAEKLSKWLCNTHNEVNVALGKPKFDCSKVFERWRDGPKDGRCDYAMSE</sequence>
<dbReference type="PROSITE" id="PS51324">
    <property type="entry name" value="ERV_ALR"/>
    <property type="match status" value="1"/>
</dbReference>
<evidence type="ECO:0000256" key="8">
    <source>
        <dbReference type="RuleBase" id="RU371123"/>
    </source>
</evidence>
<dbReference type="AlphaFoldDB" id="A0A2T9ZGW3"/>
<gene>
    <name evidence="10" type="ORF">BB560_001677</name>
</gene>
<dbReference type="Gene3D" id="1.20.120.310">
    <property type="entry name" value="ERV/ALR sulfhydryl oxidase domain"/>
    <property type="match status" value="1"/>
</dbReference>
<organism evidence="10 11">
    <name type="scientific">Smittium megazygosporum</name>
    <dbReference type="NCBI Taxonomy" id="133381"/>
    <lineage>
        <taxon>Eukaryota</taxon>
        <taxon>Fungi</taxon>
        <taxon>Fungi incertae sedis</taxon>
        <taxon>Zoopagomycota</taxon>
        <taxon>Kickxellomycotina</taxon>
        <taxon>Harpellomycetes</taxon>
        <taxon>Harpellales</taxon>
        <taxon>Legeriomycetaceae</taxon>
        <taxon>Smittium</taxon>
    </lineage>
</organism>
<reference evidence="10 11" key="1">
    <citation type="journal article" date="2018" name="MBio">
        <title>Comparative Genomics Reveals the Core Gene Toolbox for the Fungus-Insect Symbiosis.</title>
        <authorList>
            <person name="Wang Y."/>
            <person name="Stata M."/>
            <person name="Wang W."/>
            <person name="Stajich J.E."/>
            <person name="White M.M."/>
            <person name="Moncalvo J.M."/>
        </authorList>
    </citation>
    <scope>NUCLEOTIDE SEQUENCE [LARGE SCALE GENOMIC DNA]</scope>
    <source>
        <strain evidence="10 11">SC-DP-2</strain>
    </source>
</reference>
<dbReference type="PANTHER" id="PTHR12645">
    <property type="entry name" value="ALR/ERV"/>
    <property type="match status" value="1"/>
</dbReference>
<dbReference type="EMBL" id="MBFS01000188">
    <property type="protein sequence ID" value="PVV03832.1"/>
    <property type="molecule type" value="Genomic_DNA"/>
</dbReference>
<comment type="caution">
    <text evidence="10">The sequence shown here is derived from an EMBL/GenBank/DDBJ whole genome shotgun (WGS) entry which is preliminary data.</text>
</comment>
<dbReference type="InterPro" id="IPR036774">
    <property type="entry name" value="ERV/ALR_sulphydryl_oxid_sf"/>
</dbReference>
<evidence type="ECO:0000256" key="6">
    <source>
        <dbReference type="ARBA" id="ARBA00023128"/>
    </source>
</evidence>
<evidence type="ECO:0000256" key="7">
    <source>
        <dbReference type="ARBA" id="ARBA00023157"/>
    </source>
</evidence>
<dbReference type="EC" id="1.8.3.2" evidence="8"/>
<dbReference type="OrthoDB" id="17199at2759"/>
<evidence type="ECO:0000256" key="2">
    <source>
        <dbReference type="ARBA" id="ARBA00004569"/>
    </source>
</evidence>
<keyword evidence="7" id="KW-1015">Disulfide bond</keyword>
<dbReference type="GO" id="GO:0016971">
    <property type="term" value="F:flavin-dependent sulfhydryl oxidase activity"/>
    <property type="evidence" value="ECO:0007669"/>
    <property type="project" value="InterPro"/>
</dbReference>
<feature type="domain" description="ERV/ALR sulfhydryl oxidase" evidence="9">
    <location>
        <begin position="72"/>
        <end position="172"/>
    </location>
</feature>
<evidence type="ECO:0000313" key="10">
    <source>
        <dbReference type="EMBL" id="PVV03832.1"/>
    </source>
</evidence>
<keyword evidence="6" id="KW-0496">Mitochondrion</keyword>
<comment type="cofactor">
    <cofactor evidence="1 8">
        <name>FAD</name>
        <dbReference type="ChEBI" id="CHEBI:57692"/>
    </cofactor>
</comment>
<dbReference type="STRING" id="133381.A0A2T9ZGW3"/>
<accession>A0A2T9ZGW3</accession>
<evidence type="ECO:0000256" key="3">
    <source>
        <dbReference type="ARBA" id="ARBA00022630"/>
    </source>
</evidence>
<dbReference type="InterPro" id="IPR039799">
    <property type="entry name" value="ALR/ERV"/>
</dbReference>
<dbReference type="Pfam" id="PF04777">
    <property type="entry name" value="Evr1_Alr"/>
    <property type="match status" value="1"/>
</dbReference>
<dbReference type="InterPro" id="IPR017905">
    <property type="entry name" value="ERV/ALR_sulphydryl_oxidase"/>
</dbReference>
<protein>
    <recommendedName>
        <fullName evidence="8">Sulfhydryl oxidase</fullName>
        <ecNumber evidence="8">1.8.3.2</ecNumber>
    </recommendedName>
</protein>